<dbReference type="GO" id="GO:0008168">
    <property type="term" value="F:methyltransferase activity"/>
    <property type="evidence" value="ECO:0007669"/>
    <property type="project" value="UniProtKB-KW"/>
</dbReference>
<dbReference type="STRING" id="65393.PCC7424_4251"/>
<dbReference type="InterPro" id="IPR029063">
    <property type="entry name" value="SAM-dependent_MTases_sf"/>
</dbReference>
<feature type="coiled-coil region" evidence="1">
    <location>
        <begin position="211"/>
        <end position="245"/>
    </location>
</feature>
<keyword evidence="3" id="KW-1185">Reference proteome</keyword>
<dbReference type="AlphaFoldDB" id="B7K6S2"/>
<reference evidence="3" key="1">
    <citation type="journal article" date="2011" name="MBio">
        <title>Novel metabolic attributes of the genus Cyanothece, comprising a group of unicellular nitrogen-fixing Cyanobacteria.</title>
        <authorList>
            <person name="Bandyopadhyay A."/>
            <person name="Elvitigala T."/>
            <person name="Welsh E."/>
            <person name="Stockel J."/>
            <person name="Liberton M."/>
            <person name="Min H."/>
            <person name="Sherman L.A."/>
            <person name="Pakrasi H.B."/>
        </authorList>
    </citation>
    <scope>NUCLEOTIDE SEQUENCE [LARGE SCALE GENOMIC DNA]</scope>
    <source>
        <strain evidence="3">PCC 7424</strain>
    </source>
</reference>
<dbReference type="CDD" id="cd02440">
    <property type="entry name" value="AdoMet_MTases"/>
    <property type="match status" value="1"/>
</dbReference>
<evidence type="ECO:0000256" key="1">
    <source>
        <dbReference type="SAM" id="Coils"/>
    </source>
</evidence>
<dbReference type="SUPFAM" id="SSF53335">
    <property type="entry name" value="S-adenosyl-L-methionine-dependent methyltransferases"/>
    <property type="match status" value="1"/>
</dbReference>
<dbReference type="HOGENOM" id="CLU_899697_0_0_3"/>
<keyword evidence="2" id="KW-0808">Transferase</keyword>
<dbReference type="GO" id="GO:0032259">
    <property type="term" value="P:methylation"/>
    <property type="evidence" value="ECO:0007669"/>
    <property type="project" value="UniProtKB-KW"/>
</dbReference>
<dbReference type="eggNOG" id="COG0500">
    <property type="taxonomic scope" value="Bacteria"/>
</dbReference>
<name>B7K6S2_GLOC7</name>
<dbReference type="Gene3D" id="3.40.50.150">
    <property type="entry name" value="Vaccinia Virus protein VP39"/>
    <property type="match status" value="1"/>
</dbReference>
<proteinExistence type="predicted"/>
<dbReference type="OrthoDB" id="9784774at2"/>
<accession>B7K6S2</accession>
<evidence type="ECO:0000313" key="3">
    <source>
        <dbReference type="Proteomes" id="UP000002384"/>
    </source>
</evidence>
<dbReference type="KEGG" id="cyc:PCC7424_4251"/>
<dbReference type="Proteomes" id="UP000002384">
    <property type="component" value="Chromosome"/>
</dbReference>
<organism evidence="2 3">
    <name type="scientific">Gloeothece citriformis (strain PCC 7424)</name>
    <name type="common">Cyanothece sp. (strain PCC 7424)</name>
    <dbReference type="NCBI Taxonomy" id="65393"/>
    <lineage>
        <taxon>Bacteria</taxon>
        <taxon>Bacillati</taxon>
        <taxon>Cyanobacteriota</taxon>
        <taxon>Cyanophyceae</taxon>
        <taxon>Oscillatoriophycideae</taxon>
        <taxon>Chroococcales</taxon>
        <taxon>Aphanothecaceae</taxon>
        <taxon>Gloeothece</taxon>
        <taxon>Gloeothece citriformis</taxon>
    </lineage>
</organism>
<keyword evidence="1" id="KW-0175">Coiled coil</keyword>
<keyword evidence="2" id="KW-0489">Methyltransferase</keyword>
<dbReference type="EMBL" id="CP001291">
    <property type="protein sequence ID" value="ACK72621.1"/>
    <property type="molecule type" value="Genomic_DNA"/>
</dbReference>
<protein>
    <submittedName>
        <fullName evidence="2">Methyltransferase type 11</fullName>
    </submittedName>
</protein>
<evidence type="ECO:0000313" key="2">
    <source>
        <dbReference type="EMBL" id="ACK72621.1"/>
    </source>
</evidence>
<gene>
    <name evidence="2" type="ordered locus">PCC7424_4251</name>
</gene>
<dbReference type="Pfam" id="PF13489">
    <property type="entry name" value="Methyltransf_23"/>
    <property type="match status" value="1"/>
</dbReference>
<dbReference type="RefSeq" id="WP_015956206.1">
    <property type="nucleotide sequence ID" value="NC_011729.1"/>
</dbReference>
<sequence>MSNTQLSGPWQSEMHLEYLPEPIAFDEGLMKSVLNFYKPIKSLDLGCGLGYFVNYLREQGVDAWGVEAEDLGEHFKSPGHQIRKDLSQPLDLQEKFDLVICLEVIEHIPRDFEEIVFDNIVRHMSKYLLFSGATVGQQGIGHINERPESHWFWQLIKRGLVLRHQASLDVRLSCTLPWYINNVSIWELVHPDTRNTPTLLAEQDSRILSKETEYLKNIHQMTNEINQLKLELEEKQKELNQTQASLFTFQNSRFWHLHQAWLRTEKAWKILTNQL</sequence>